<dbReference type="Proteomes" id="UP001443914">
    <property type="component" value="Unassembled WGS sequence"/>
</dbReference>
<evidence type="ECO:0000256" key="6">
    <source>
        <dbReference type="ARBA" id="ARBA00022679"/>
    </source>
</evidence>
<evidence type="ECO:0000256" key="3">
    <source>
        <dbReference type="ARBA" id="ARBA00003976"/>
    </source>
</evidence>
<feature type="domain" description="RING-type" evidence="14">
    <location>
        <begin position="308"/>
        <end position="355"/>
    </location>
</feature>
<dbReference type="PROSITE" id="PS50089">
    <property type="entry name" value="ZF_RING_2"/>
    <property type="match status" value="1"/>
</dbReference>
<dbReference type="Pfam" id="PF01485">
    <property type="entry name" value="IBR"/>
    <property type="match status" value="2"/>
</dbReference>
<dbReference type="EC" id="2.3.2.31" evidence="5"/>
<keyword evidence="10" id="KW-0833">Ubl conjugation pathway</keyword>
<dbReference type="InterPro" id="IPR002156">
    <property type="entry name" value="RNaseH_domain"/>
</dbReference>
<evidence type="ECO:0000256" key="1">
    <source>
        <dbReference type="ARBA" id="ARBA00001798"/>
    </source>
</evidence>
<feature type="domain" description="RING-type" evidence="15">
    <location>
        <begin position="304"/>
        <end position="522"/>
    </location>
</feature>
<evidence type="ECO:0000256" key="7">
    <source>
        <dbReference type="ARBA" id="ARBA00022723"/>
    </source>
</evidence>
<dbReference type="EMBL" id="JBDFQZ010000009">
    <property type="protein sequence ID" value="KAK9689595.1"/>
    <property type="molecule type" value="Genomic_DNA"/>
</dbReference>
<evidence type="ECO:0000256" key="9">
    <source>
        <dbReference type="ARBA" id="ARBA00022771"/>
    </source>
</evidence>
<keyword evidence="6" id="KW-0808">Transferase</keyword>
<sequence length="555" mass="63192">MASSSAPDETTAIIAQKTELIHARTVESDLDYAYHLQLEEAMAASLSLLPSSSTSPPIVLPQSSPIDDAVSSFNFADCMTKELEKLEQEKKDRELSVIESRRFSEDLSRRIHDQKLALDILRLPEEEWDEFGDEFERPFGEGSSSSLSLQNLNFRLYFKGLVSVERVGGSEVTLTGIGVAICDQRHNLIFELSKPLLGIGKSRQLTEVKALIEGLETAVALDLKRISIFCDYRTIYQYLRQAWQPKQRKVEMLMGKVNHLREKLICSRPRLVARNNIKFAFKLARDAIVSQMSRPVGATHAKILKETCVICLEETDQDKIFAVDGCLHRYCFSCMKQHVEAKMHDGVMPKCPHDSCKSELSVDSCGKFLTSKLIEIMKQRTREASIPVAEKVYCPYPRCSTLMSKAEVAEIANKEKIRGRLFGARQCVKCQGLFCINCSVPWHKTMTCAEYKRTHPYLQPDDAKLKSLATRNLWRQCIKCNHMIELAEGCYHMTCRCGYEFCYTCGAEWKNTKATCSCPLWDVENILFDDSDEDEDDEEQEDDDDYISDSDSDWD</sequence>
<dbReference type="AlphaFoldDB" id="A0AAW1IJI9"/>
<keyword evidence="11" id="KW-0862">Zinc</keyword>
<evidence type="ECO:0000256" key="4">
    <source>
        <dbReference type="ARBA" id="ARBA00005884"/>
    </source>
</evidence>
<dbReference type="CDD" id="cd22584">
    <property type="entry name" value="Rcat_RBR_unk"/>
    <property type="match status" value="1"/>
</dbReference>
<dbReference type="InterPro" id="IPR044066">
    <property type="entry name" value="TRIAD_supradom"/>
</dbReference>
<evidence type="ECO:0000256" key="5">
    <source>
        <dbReference type="ARBA" id="ARBA00012251"/>
    </source>
</evidence>
<dbReference type="CDD" id="cd22582">
    <property type="entry name" value="BRcat_RBR_unk"/>
    <property type="match status" value="1"/>
</dbReference>
<keyword evidence="7" id="KW-0479">Metal-binding</keyword>
<evidence type="ECO:0000256" key="2">
    <source>
        <dbReference type="ARBA" id="ARBA00001947"/>
    </source>
</evidence>
<keyword evidence="8" id="KW-0677">Repeat</keyword>
<comment type="catalytic activity">
    <reaction evidence="1">
        <text>[E2 ubiquitin-conjugating enzyme]-S-ubiquitinyl-L-cysteine + [acceptor protein]-L-lysine = [E2 ubiquitin-conjugating enzyme]-L-cysteine + [acceptor protein]-N(6)-ubiquitinyl-L-lysine.</text>
        <dbReference type="EC" id="2.3.2.31"/>
    </reaction>
</comment>
<dbReference type="SUPFAM" id="SSF57850">
    <property type="entry name" value="RING/U-box"/>
    <property type="match status" value="2"/>
</dbReference>
<evidence type="ECO:0000256" key="12">
    <source>
        <dbReference type="PROSITE-ProRule" id="PRU00175"/>
    </source>
</evidence>
<dbReference type="InterPro" id="IPR013083">
    <property type="entry name" value="Znf_RING/FYVE/PHD"/>
</dbReference>
<dbReference type="InterPro" id="IPR017907">
    <property type="entry name" value="Znf_RING_CS"/>
</dbReference>
<comment type="cofactor">
    <cofactor evidence="2">
        <name>Zn(2+)</name>
        <dbReference type="ChEBI" id="CHEBI:29105"/>
    </cofactor>
</comment>
<comment type="similarity">
    <text evidence="4">Belongs to the RBR family. Ariadne subfamily.</text>
</comment>
<dbReference type="FunFam" id="3.30.420.10:FF:000076">
    <property type="entry name" value="RBR-type E3 ubiquitin transferase"/>
    <property type="match status" value="1"/>
</dbReference>
<proteinExistence type="inferred from homology"/>
<keyword evidence="9 12" id="KW-0863">Zinc-finger</keyword>
<dbReference type="InterPro" id="IPR001841">
    <property type="entry name" value="Znf_RING"/>
</dbReference>
<evidence type="ECO:0000256" key="11">
    <source>
        <dbReference type="ARBA" id="ARBA00022833"/>
    </source>
</evidence>
<dbReference type="InterPro" id="IPR036397">
    <property type="entry name" value="RNaseH_sf"/>
</dbReference>
<evidence type="ECO:0000313" key="16">
    <source>
        <dbReference type="EMBL" id="KAK9689595.1"/>
    </source>
</evidence>
<dbReference type="Gene3D" id="1.20.120.1750">
    <property type="match status" value="1"/>
</dbReference>
<dbReference type="GO" id="GO:0008270">
    <property type="term" value="F:zinc ion binding"/>
    <property type="evidence" value="ECO:0007669"/>
    <property type="project" value="UniProtKB-KW"/>
</dbReference>
<dbReference type="GO" id="GO:0003676">
    <property type="term" value="F:nucleic acid binding"/>
    <property type="evidence" value="ECO:0007669"/>
    <property type="project" value="InterPro"/>
</dbReference>
<evidence type="ECO:0000259" key="14">
    <source>
        <dbReference type="PROSITE" id="PS50089"/>
    </source>
</evidence>
<dbReference type="InterPro" id="IPR031127">
    <property type="entry name" value="E3_UB_ligase_RBR"/>
</dbReference>
<gene>
    <name evidence="16" type="ORF">RND81_09G070100</name>
</gene>
<evidence type="ECO:0000256" key="13">
    <source>
        <dbReference type="SAM" id="MobiDB-lite"/>
    </source>
</evidence>
<feature type="region of interest" description="Disordered" evidence="13">
    <location>
        <begin position="529"/>
        <end position="555"/>
    </location>
</feature>
<comment type="caution">
    <text evidence="16">The sequence shown here is derived from an EMBL/GenBank/DDBJ whole genome shotgun (WGS) entry which is preliminary data.</text>
</comment>
<organism evidence="16 17">
    <name type="scientific">Saponaria officinalis</name>
    <name type="common">Common soapwort</name>
    <name type="synonym">Lychnis saponaria</name>
    <dbReference type="NCBI Taxonomy" id="3572"/>
    <lineage>
        <taxon>Eukaryota</taxon>
        <taxon>Viridiplantae</taxon>
        <taxon>Streptophyta</taxon>
        <taxon>Embryophyta</taxon>
        <taxon>Tracheophyta</taxon>
        <taxon>Spermatophyta</taxon>
        <taxon>Magnoliopsida</taxon>
        <taxon>eudicotyledons</taxon>
        <taxon>Gunneridae</taxon>
        <taxon>Pentapetalae</taxon>
        <taxon>Caryophyllales</taxon>
        <taxon>Caryophyllaceae</taxon>
        <taxon>Caryophylleae</taxon>
        <taxon>Saponaria</taxon>
    </lineage>
</organism>
<protein>
    <recommendedName>
        <fullName evidence="5">RBR-type E3 ubiquitin transferase</fullName>
        <ecNumber evidence="5">2.3.2.31</ecNumber>
    </recommendedName>
</protein>
<evidence type="ECO:0000313" key="17">
    <source>
        <dbReference type="Proteomes" id="UP001443914"/>
    </source>
</evidence>
<dbReference type="SMART" id="SM00647">
    <property type="entry name" value="IBR"/>
    <property type="match status" value="2"/>
</dbReference>
<accession>A0AAW1IJI9</accession>
<evidence type="ECO:0000256" key="10">
    <source>
        <dbReference type="ARBA" id="ARBA00022786"/>
    </source>
</evidence>
<dbReference type="Pfam" id="PF13456">
    <property type="entry name" value="RVT_3"/>
    <property type="match status" value="1"/>
</dbReference>
<dbReference type="Gene3D" id="3.30.420.10">
    <property type="entry name" value="Ribonuclease H-like superfamily/Ribonuclease H"/>
    <property type="match status" value="1"/>
</dbReference>
<dbReference type="Gene3D" id="3.30.40.10">
    <property type="entry name" value="Zinc/RING finger domain, C3HC4 (zinc finger)"/>
    <property type="match status" value="1"/>
</dbReference>
<dbReference type="GO" id="GO:0004523">
    <property type="term" value="F:RNA-DNA hybrid ribonuclease activity"/>
    <property type="evidence" value="ECO:0007669"/>
    <property type="project" value="InterPro"/>
</dbReference>
<dbReference type="FunFam" id="1.20.120.1750:FF:000019">
    <property type="entry name" value="RBR-type E3 ubiquitin transferase"/>
    <property type="match status" value="1"/>
</dbReference>
<dbReference type="FunFam" id="3.30.40.10:FF:000230">
    <property type="entry name" value="RBR-type E3 ubiquitin transferase"/>
    <property type="match status" value="1"/>
</dbReference>
<name>A0AAW1IJI9_SAPOF</name>
<dbReference type="PROSITE" id="PS00518">
    <property type="entry name" value="ZF_RING_1"/>
    <property type="match status" value="1"/>
</dbReference>
<dbReference type="PROSITE" id="PS51873">
    <property type="entry name" value="TRIAD"/>
    <property type="match status" value="1"/>
</dbReference>
<dbReference type="GO" id="GO:0016567">
    <property type="term" value="P:protein ubiquitination"/>
    <property type="evidence" value="ECO:0007669"/>
    <property type="project" value="InterPro"/>
</dbReference>
<dbReference type="GO" id="GO:0061630">
    <property type="term" value="F:ubiquitin protein ligase activity"/>
    <property type="evidence" value="ECO:0007669"/>
    <property type="project" value="UniProtKB-EC"/>
</dbReference>
<reference evidence="16" key="1">
    <citation type="submission" date="2024-03" db="EMBL/GenBank/DDBJ databases">
        <title>WGS assembly of Saponaria officinalis var. Norfolk2.</title>
        <authorList>
            <person name="Jenkins J."/>
            <person name="Shu S."/>
            <person name="Grimwood J."/>
            <person name="Barry K."/>
            <person name="Goodstein D."/>
            <person name="Schmutz J."/>
            <person name="Leebens-Mack J."/>
            <person name="Osbourn A."/>
        </authorList>
    </citation>
    <scope>NUCLEOTIDE SEQUENCE [LARGE SCALE GENOMIC DNA]</scope>
    <source>
        <strain evidence="16">JIC</strain>
    </source>
</reference>
<evidence type="ECO:0000256" key="8">
    <source>
        <dbReference type="ARBA" id="ARBA00022737"/>
    </source>
</evidence>
<dbReference type="InterPro" id="IPR002867">
    <property type="entry name" value="IBR_dom"/>
</dbReference>
<dbReference type="Pfam" id="PF00097">
    <property type="entry name" value="zf-C3HC4"/>
    <property type="match status" value="1"/>
</dbReference>
<dbReference type="PANTHER" id="PTHR11685">
    <property type="entry name" value="RBR FAMILY RING FINGER AND IBR DOMAIN-CONTAINING"/>
    <property type="match status" value="1"/>
</dbReference>
<dbReference type="InterPro" id="IPR018957">
    <property type="entry name" value="Znf_C3HC4_RING-type"/>
</dbReference>
<evidence type="ECO:0000259" key="15">
    <source>
        <dbReference type="PROSITE" id="PS51873"/>
    </source>
</evidence>
<comment type="function">
    <text evidence="3">Might act as an E3 ubiquitin-protein ligase, or as part of E3 complex, which accepts ubiquitin from specific E2 ubiquitin-conjugating enzymes and then transfers it to substrates.</text>
</comment>
<keyword evidence="17" id="KW-1185">Reference proteome</keyword>